<evidence type="ECO:0000256" key="3">
    <source>
        <dbReference type="ARBA" id="ARBA00022679"/>
    </source>
</evidence>
<dbReference type="Pfam" id="PF13639">
    <property type="entry name" value="zf-RING_2"/>
    <property type="match status" value="1"/>
</dbReference>
<dbReference type="GO" id="GO:0016567">
    <property type="term" value="P:protein ubiquitination"/>
    <property type="evidence" value="ECO:0007669"/>
    <property type="project" value="UniProtKB-ARBA"/>
</dbReference>
<dbReference type="InterPro" id="IPR051834">
    <property type="entry name" value="RING_finger_E3_ligase"/>
</dbReference>
<dbReference type="AlphaFoldDB" id="A0A9W4HAY2"/>
<protein>
    <recommendedName>
        <fullName evidence="2">RING-type E3 ubiquitin transferase</fullName>
        <ecNumber evidence="2">2.3.2.27</ecNumber>
    </recommendedName>
</protein>
<gene>
    <name evidence="11" type="ORF">POLS_LOCUS512</name>
</gene>
<keyword evidence="12" id="KW-1185">Reference proteome</keyword>
<dbReference type="OrthoDB" id="8062037at2759"/>
<organism evidence="11 12">
    <name type="scientific">Penicillium olsonii</name>
    <dbReference type="NCBI Taxonomy" id="99116"/>
    <lineage>
        <taxon>Eukaryota</taxon>
        <taxon>Fungi</taxon>
        <taxon>Dikarya</taxon>
        <taxon>Ascomycota</taxon>
        <taxon>Pezizomycotina</taxon>
        <taxon>Eurotiomycetes</taxon>
        <taxon>Eurotiomycetidae</taxon>
        <taxon>Eurotiales</taxon>
        <taxon>Aspergillaceae</taxon>
        <taxon>Penicillium</taxon>
    </lineage>
</organism>
<evidence type="ECO:0000259" key="10">
    <source>
        <dbReference type="PROSITE" id="PS50089"/>
    </source>
</evidence>
<keyword evidence="7" id="KW-0862">Zinc</keyword>
<dbReference type="FunFam" id="3.30.40.10:FF:000127">
    <property type="entry name" value="E3 ubiquitin-protein ligase RNF181"/>
    <property type="match status" value="1"/>
</dbReference>
<dbReference type="PANTHER" id="PTHR45931">
    <property type="entry name" value="SI:CH211-59O9.10"/>
    <property type="match status" value="1"/>
</dbReference>
<evidence type="ECO:0000313" key="11">
    <source>
        <dbReference type="EMBL" id="CAG7952763.1"/>
    </source>
</evidence>
<evidence type="ECO:0000256" key="4">
    <source>
        <dbReference type="ARBA" id="ARBA00022723"/>
    </source>
</evidence>
<dbReference type="EMBL" id="CAJVOS010000007">
    <property type="protein sequence ID" value="CAG7952763.1"/>
    <property type="molecule type" value="Genomic_DNA"/>
</dbReference>
<keyword evidence="4" id="KW-0479">Metal-binding</keyword>
<dbReference type="GO" id="GO:0061630">
    <property type="term" value="F:ubiquitin protein ligase activity"/>
    <property type="evidence" value="ECO:0007669"/>
    <property type="project" value="UniProtKB-EC"/>
</dbReference>
<dbReference type="InterPro" id="IPR001841">
    <property type="entry name" value="Znf_RING"/>
</dbReference>
<evidence type="ECO:0000256" key="7">
    <source>
        <dbReference type="ARBA" id="ARBA00022833"/>
    </source>
</evidence>
<evidence type="ECO:0000256" key="1">
    <source>
        <dbReference type="ARBA" id="ARBA00000900"/>
    </source>
</evidence>
<feature type="compositionally biased region" description="Low complexity" evidence="9">
    <location>
        <begin position="374"/>
        <end position="384"/>
    </location>
</feature>
<dbReference type="InterPro" id="IPR013083">
    <property type="entry name" value="Znf_RING/FYVE/PHD"/>
</dbReference>
<dbReference type="EC" id="2.3.2.27" evidence="2"/>
<evidence type="ECO:0000256" key="6">
    <source>
        <dbReference type="ARBA" id="ARBA00022786"/>
    </source>
</evidence>
<evidence type="ECO:0000313" key="12">
    <source>
        <dbReference type="Proteomes" id="UP001153618"/>
    </source>
</evidence>
<evidence type="ECO:0000256" key="2">
    <source>
        <dbReference type="ARBA" id="ARBA00012483"/>
    </source>
</evidence>
<keyword evidence="3" id="KW-0808">Transferase</keyword>
<dbReference type="GO" id="GO:0006511">
    <property type="term" value="P:ubiquitin-dependent protein catabolic process"/>
    <property type="evidence" value="ECO:0007669"/>
    <property type="project" value="TreeGrafter"/>
</dbReference>
<reference evidence="11" key="1">
    <citation type="submission" date="2021-07" db="EMBL/GenBank/DDBJ databases">
        <authorList>
            <person name="Branca A.L. A."/>
        </authorList>
    </citation>
    <scope>NUCLEOTIDE SEQUENCE</scope>
</reference>
<dbReference type="PANTHER" id="PTHR45931:SF3">
    <property type="entry name" value="RING ZINC FINGER-CONTAINING PROTEIN"/>
    <property type="match status" value="1"/>
</dbReference>
<feature type="domain" description="RING-type" evidence="10">
    <location>
        <begin position="300"/>
        <end position="341"/>
    </location>
</feature>
<dbReference type="CDD" id="cd16454">
    <property type="entry name" value="RING-H2_PA-TM-RING"/>
    <property type="match status" value="1"/>
</dbReference>
<feature type="region of interest" description="Disordered" evidence="9">
    <location>
        <begin position="36"/>
        <end position="76"/>
    </location>
</feature>
<sequence length="436" mass="47628">MDGDRIHCYACDAVSPKGDDLLCPICHSDFTEIVEIPPETPEPQRSRSQESVSPNPWGDNSPWEEEDNRPAGFLGGSPHYNAFRTYRSPDGRFQFSSATFNPRSNDQQRAVPDPVGSMLIHNISSILETLAEPHERRPGGVRGMGENPFLSSTDPDWLHDDHLTGHHPGNMSPRRGDFPPGINHPMHMHKYVTDPLYPWASNLTSSSIMNAAQAEMGGMHNPGGPTSPFSLLSALLNMPFPRSGDAAYSQQEFDRLVTQLVENHGGPGTAAPPAPQSAILALPQKPVDKDMIGAEGNAECSICMESVTLGTKVAVLPCTHWFHFECIEAWLKQHDTCPHCRRSVSANTGGGDGTCENPVVIQDSPESSRRRRSSTNATRSGRASFSSIQNRLSPRMSPRRSPEPEARETNTRRASRGEGSGSISSWLSNRFGSNSA</sequence>
<evidence type="ECO:0000256" key="9">
    <source>
        <dbReference type="SAM" id="MobiDB-lite"/>
    </source>
</evidence>
<feature type="compositionally biased region" description="Polar residues" evidence="9">
    <location>
        <begin position="421"/>
        <end position="436"/>
    </location>
</feature>
<comment type="catalytic activity">
    <reaction evidence="1">
        <text>S-ubiquitinyl-[E2 ubiquitin-conjugating enzyme]-L-cysteine + [acceptor protein]-L-lysine = [E2 ubiquitin-conjugating enzyme]-L-cysteine + N(6)-ubiquitinyl-[acceptor protein]-L-lysine.</text>
        <dbReference type="EC" id="2.3.2.27"/>
    </reaction>
</comment>
<keyword evidence="5 8" id="KW-0863">Zinc-finger</keyword>
<feature type="region of interest" description="Disordered" evidence="9">
    <location>
        <begin position="346"/>
        <end position="436"/>
    </location>
</feature>
<dbReference type="PROSITE" id="PS50089">
    <property type="entry name" value="ZF_RING_2"/>
    <property type="match status" value="1"/>
</dbReference>
<dbReference type="GO" id="GO:0005634">
    <property type="term" value="C:nucleus"/>
    <property type="evidence" value="ECO:0007669"/>
    <property type="project" value="TreeGrafter"/>
</dbReference>
<keyword evidence="6" id="KW-0833">Ubl conjugation pathway</keyword>
<dbReference type="GO" id="GO:0008270">
    <property type="term" value="F:zinc ion binding"/>
    <property type="evidence" value="ECO:0007669"/>
    <property type="project" value="UniProtKB-KW"/>
</dbReference>
<evidence type="ECO:0000256" key="8">
    <source>
        <dbReference type="PROSITE-ProRule" id="PRU00175"/>
    </source>
</evidence>
<evidence type="ECO:0000256" key="5">
    <source>
        <dbReference type="ARBA" id="ARBA00022771"/>
    </source>
</evidence>
<dbReference type="Gene3D" id="3.30.40.10">
    <property type="entry name" value="Zinc/RING finger domain, C3HC4 (zinc finger)"/>
    <property type="match status" value="1"/>
</dbReference>
<dbReference type="Proteomes" id="UP001153618">
    <property type="component" value="Unassembled WGS sequence"/>
</dbReference>
<comment type="caution">
    <text evidence="11">The sequence shown here is derived from an EMBL/GenBank/DDBJ whole genome shotgun (WGS) entry which is preliminary data.</text>
</comment>
<dbReference type="SUPFAM" id="SSF57850">
    <property type="entry name" value="RING/U-box"/>
    <property type="match status" value="1"/>
</dbReference>
<accession>A0A9W4HAY2</accession>
<name>A0A9W4HAY2_PENOL</name>
<feature type="compositionally biased region" description="Basic and acidic residues" evidence="9">
    <location>
        <begin position="400"/>
        <end position="411"/>
    </location>
</feature>
<dbReference type="SMART" id="SM00184">
    <property type="entry name" value="RING"/>
    <property type="match status" value="1"/>
</dbReference>
<proteinExistence type="predicted"/>